<dbReference type="Pfam" id="PF00043">
    <property type="entry name" value="GST_C"/>
    <property type="match status" value="1"/>
</dbReference>
<reference evidence="5" key="1">
    <citation type="submission" date="2016-10" db="EMBL/GenBank/DDBJ databases">
        <authorList>
            <person name="Varghese N."/>
            <person name="Submissions S."/>
        </authorList>
    </citation>
    <scope>NUCLEOTIDE SEQUENCE [LARGE SCALE GENOMIC DNA]</scope>
    <source>
        <strain evidence="5">DSM 11578</strain>
    </source>
</reference>
<dbReference type="InterPro" id="IPR036249">
    <property type="entry name" value="Thioredoxin-like_sf"/>
</dbReference>
<comment type="similarity">
    <text evidence="1">Belongs to the GST superfamily.</text>
</comment>
<dbReference type="Gene3D" id="3.40.30.10">
    <property type="entry name" value="Glutaredoxin"/>
    <property type="match status" value="1"/>
</dbReference>
<accession>A0A1I3ZDW2</accession>
<dbReference type="Pfam" id="PF02798">
    <property type="entry name" value="GST_N"/>
    <property type="match status" value="1"/>
</dbReference>
<evidence type="ECO:0000259" key="2">
    <source>
        <dbReference type="PROSITE" id="PS50404"/>
    </source>
</evidence>
<dbReference type="SFLD" id="SFLDS00019">
    <property type="entry name" value="Glutathione_Transferase_(cytos"/>
    <property type="match status" value="1"/>
</dbReference>
<dbReference type="AlphaFoldDB" id="A0A1I3ZDW2"/>
<feature type="domain" description="GST C-terminal" evidence="3">
    <location>
        <begin position="68"/>
        <end position="182"/>
    </location>
</feature>
<evidence type="ECO:0000259" key="3">
    <source>
        <dbReference type="PROSITE" id="PS50405"/>
    </source>
</evidence>
<dbReference type="InterPro" id="IPR040079">
    <property type="entry name" value="Glutathione_S-Trfase"/>
</dbReference>
<dbReference type="SUPFAM" id="SSF52833">
    <property type="entry name" value="Thioredoxin-like"/>
    <property type="match status" value="1"/>
</dbReference>
<proteinExistence type="inferred from homology"/>
<dbReference type="Proteomes" id="UP000198924">
    <property type="component" value="Unassembled WGS sequence"/>
</dbReference>
<gene>
    <name evidence="4" type="ORF">SAMN04488079_110102</name>
</gene>
<dbReference type="SFLD" id="SFLDG00358">
    <property type="entry name" value="Main_(cytGST)"/>
    <property type="match status" value="1"/>
</dbReference>
<evidence type="ECO:0000313" key="4">
    <source>
        <dbReference type="EMBL" id="SFK42185.1"/>
    </source>
</evidence>
<feature type="domain" description="GST N-terminal" evidence="2">
    <location>
        <begin position="1"/>
        <end position="63"/>
    </location>
</feature>
<dbReference type="GO" id="GO:0016740">
    <property type="term" value="F:transferase activity"/>
    <property type="evidence" value="ECO:0007669"/>
    <property type="project" value="UniProtKB-KW"/>
</dbReference>
<dbReference type="STRING" id="45496.SAMN04488079_110102"/>
<evidence type="ECO:0000313" key="5">
    <source>
        <dbReference type="Proteomes" id="UP000198924"/>
    </source>
</evidence>
<protein>
    <submittedName>
        <fullName evidence="4">Glutathione S-transferase</fullName>
    </submittedName>
</protein>
<sequence>MLAFLGLDYQMHDLDLGVSEQSSDDYLRLNPFGQAPVIDDNGVIIRDSQAILVYLAKKYGEDRFWSDDPTELAQITSWLSTAANEMQNGPVRLRVHHKLGRPIDVKHATDITIKLPNIINDHLTDKKWLVADKLSIADIAIYPYLALAHEGQIDISPYQNITEWLARFEALPDYVSMPGINL</sequence>
<dbReference type="PANTHER" id="PTHR44051:SF9">
    <property type="entry name" value="GLUTATHIONE S-TRANSFERASE 1"/>
    <property type="match status" value="1"/>
</dbReference>
<dbReference type="PROSITE" id="PS50405">
    <property type="entry name" value="GST_CTER"/>
    <property type="match status" value="1"/>
</dbReference>
<dbReference type="EMBL" id="FOSH01000010">
    <property type="protein sequence ID" value="SFK42185.1"/>
    <property type="molecule type" value="Genomic_DNA"/>
</dbReference>
<keyword evidence="4" id="KW-0808">Transferase</keyword>
<keyword evidence="5" id="KW-1185">Reference proteome</keyword>
<dbReference type="PANTHER" id="PTHR44051">
    <property type="entry name" value="GLUTATHIONE S-TRANSFERASE-RELATED"/>
    <property type="match status" value="1"/>
</dbReference>
<dbReference type="InterPro" id="IPR004046">
    <property type="entry name" value="GST_C"/>
</dbReference>
<dbReference type="PROSITE" id="PS50404">
    <property type="entry name" value="GST_NTER"/>
    <property type="match status" value="1"/>
</dbReference>
<dbReference type="Gene3D" id="1.20.1050.10">
    <property type="match status" value="1"/>
</dbReference>
<name>A0A1I3ZDW2_9GAMM</name>
<dbReference type="InterPro" id="IPR010987">
    <property type="entry name" value="Glutathione-S-Trfase_C-like"/>
</dbReference>
<evidence type="ECO:0000256" key="1">
    <source>
        <dbReference type="RuleBase" id="RU003494"/>
    </source>
</evidence>
<organism evidence="4 5">
    <name type="scientific">Methylophaga sulfidovorans</name>
    <dbReference type="NCBI Taxonomy" id="45496"/>
    <lineage>
        <taxon>Bacteria</taxon>
        <taxon>Pseudomonadati</taxon>
        <taxon>Pseudomonadota</taxon>
        <taxon>Gammaproteobacteria</taxon>
        <taxon>Thiotrichales</taxon>
        <taxon>Piscirickettsiaceae</taxon>
        <taxon>Methylophaga</taxon>
    </lineage>
</organism>
<dbReference type="SUPFAM" id="SSF47616">
    <property type="entry name" value="GST C-terminal domain-like"/>
    <property type="match status" value="1"/>
</dbReference>
<dbReference type="InterPro" id="IPR036282">
    <property type="entry name" value="Glutathione-S-Trfase_C_sf"/>
</dbReference>
<dbReference type="InterPro" id="IPR004045">
    <property type="entry name" value="Glutathione_S-Trfase_N"/>
</dbReference>